<dbReference type="CDD" id="cd07209">
    <property type="entry name" value="Pat_hypo_Ecoli_Z1214_like"/>
    <property type="match status" value="1"/>
</dbReference>
<evidence type="ECO:0000313" key="6">
    <source>
        <dbReference type="EMBL" id="QHA01200.1"/>
    </source>
</evidence>
<reference evidence="6 7" key="1">
    <citation type="submission" date="2019-12" db="EMBL/GenBank/DDBJ databases">
        <title>Sequence classification of anaerobic respiratory reductive dehalogenases: First we see many, then we see few.</title>
        <authorList>
            <person name="Molenda O."/>
            <person name="Puentes Jacome L.A."/>
            <person name="Cao X."/>
            <person name="Nesbo C.L."/>
            <person name="Tang S."/>
            <person name="Morson N."/>
            <person name="Patron J."/>
            <person name="Lomheim L."/>
            <person name="Wishart D.S."/>
            <person name="Edwards E.A."/>
        </authorList>
    </citation>
    <scope>NUCLEOTIDE SEQUENCE [LARGE SCALE GENOMIC DNA]</scope>
    <source>
        <strain evidence="6 7">12DCA</strain>
    </source>
</reference>
<keyword evidence="3 4" id="KW-0443">Lipid metabolism</keyword>
<feature type="domain" description="PNPLA" evidence="5">
    <location>
        <begin position="4"/>
        <end position="191"/>
    </location>
</feature>
<dbReference type="InterPro" id="IPR016035">
    <property type="entry name" value="Acyl_Trfase/lysoPLipase"/>
</dbReference>
<proteinExistence type="predicted"/>
<feature type="active site" description="Nucleophile" evidence="4">
    <location>
        <position position="37"/>
    </location>
</feature>
<feature type="short sequence motif" description="DGA/G" evidence="4">
    <location>
        <begin position="178"/>
        <end position="180"/>
    </location>
</feature>
<accession>A0A857DIN6</accession>
<protein>
    <submittedName>
        <fullName evidence="6">Patatin-like phospholipase family protein</fullName>
    </submittedName>
</protein>
<sequence>MYGLVLEGGGAKGAYQIGACKAMQELGISYGAVAGTSIGALNGAMIVQDELDKAYELWYEMSPSKVFDIEEVRLEELKKLDISHDGLLYYMKKTKEIASSKGLDITFIKKLLQEIVDEDKLRESKMLFGFTTVSLSDMKPMEFFLEDVPKGKVVEYLLASSNLPAFQQEKIDGKHYLDGGFYDNLPLNMLVGKGFKEIIAIRTNALGRRRKLTDREVHVQYISPAETLGSILDFSNEQARYHLELGYYDVIRQFRRLKGQKYYIEPTGDEDFFIRMMLSLGEKKILALGEKLGFKGIPYRRMLYEYIIPKIAALLDMKKETSYEEMVIALLEFIALEQDIYRFRVYSFQDFLELVSTNLREVKTKSSGEAFALPAFVKQSGVLPKMVKNLILRELIRELFQEQNFAAAILPNKNSQDIT</sequence>
<dbReference type="Proteomes" id="UP000430508">
    <property type="component" value="Chromosome"/>
</dbReference>
<feature type="active site" description="Proton acceptor" evidence="4">
    <location>
        <position position="178"/>
    </location>
</feature>
<name>A0A857DIN6_9FIRM</name>
<evidence type="ECO:0000256" key="3">
    <source>
        <dbReference type="ARBA" id="ARBA00023098"/>
    </source>
</evidence>
<dbReference type="SUPFAM" id="SSF52151">
    <property type="entry name" value="FabD/lysophospholipase-like"/>
    <property type="match status" value="1"/>
</dbReference>
<dbReference type="EMBL" id="CP046996">
    <property type="protein sequence ID" value="QHA01200.1"/>
    <property type="molecule type" value="Genomic_DNA"/>
</dbReference>
<dbReference type="InterPro" id="IPR002641">
    <property type="entry name" value="PNPLA_dom"/>
</dbReference>
<dbReference type="PANTHER" id="PTHR14226:SF57">
    <property type="entry name" value="BLR7027 PROTEIN"/>
    <property type="match status" value="1"/>
</dbReference>
<dbReference type="GO" id="GO:0016042">
    <property type="term" value="P:lipid catabolic process"/>
    <property type="evidence" value="ECO:0007669"/>
    <property type="project" value="UniProtKB-UniRule"/>
</dbReference>
<feature type="short sequence motif" description="GXSXG" evidence="4">
    <location>
        <begin position="35"/>
        <end position="39"/>
    </location>
</feature>
<evidence type="ECO:0000259" key="5">
    <source>
        <dbReference type="PROSITE" id="PS51635"/>
    </source>
</evidence>
<evidence type="ECO:0000313" key="7">
    <source>
        <dbReference type="Proteomes" id="UP000430508"/>
    </source>
</evidence>
<dbReference type="PANTHER" id="PTHR14226">
    <property type="entry name" value="NEUROPATHY TARGET ESTERASE/SWISS CHEESE D.MELANOGASTER"/>
    <property type="match status" value="1"/>
</dbReference>
<dbReference type="RefSeq" id="WP_019226173.1">
    <property type="nucleotide sequence ID" value="NZ_CP046996.1"/>
</dbReference>
<evidence type="ECO:0000256" key="4">
    <source>
        <dbReference type="PROSITE-ProRule" id="PRU01161"/>
    </source>
</evidence>
<organism evidence="6 7">
    <name type="scientific">Dehalobacter restrictus</name>
    <dbReference type="NCBI Taxonomy" id="55583"/>
    <lineage>
        <taxon>Bacteria</taxon>
        <taxon>Bacillati</taxon>
        <taxon>Bacillota</taxon>
        <taxon>Clostridia</taxon>
        <taxon>Eubacteriales</taxon>
        <taxon>Desulfitobacteriaceae</taxon>
        <taxon>Dehalobacter</taxon>
    </lineage>
</organism>
<feature type="short sequence motif" description="GXGXXG" evidence="4">
    <location>
        <begin position="8"/>
        <end position="13"/>
    </location>
</feature>
<keyword evidence="1 4" id="KW-0378">Hydrolase</keyword>
<dbReference type="GO" id="GO:0016787">
    <property type="term" value="F:hydrolase activity"/>
    <property type="evidence" value="ECO:0007669"/>
    <property type="project" value="UniProtKB-UniRule"/>
</dbReference>
<dbReference type="PROSITE" id="PS51635">
    <property type="entry name" value="PNPLA"/>
    <property type="match status" value="1"/>
</dbReference>
<dbReference type="Gene3D" id="3.40.1090.10">
    <property type="entry name" value="Cytosolic phospholipase A2 catalytic domain"/>
    <property type="match status" value="2"/>
</dbReference>
<keyword evidence="2 4" id="KW-0442">Lipid degradation</keyword>
<evidence type="ECO:0000256" key="1">
    <source>
        <dbReference type="ARBA" id="ARBA00022801"/>
    </source>
</evidence>
<dbReference type="Pfam" id="PF01734">
    <property type="entry name" value="Patatin"/>
    <property type="match status" value="1"/>
</dbReference>
<dbReference type="AlphaFoldDB" id="A0A857DIN6"/>
<dbReference type="InterPro" id="IPR050301">
    <property type="entry name" value="NTE"/>
</dbReference>
<gene>
    <name evidence="6" type="ORF">GQ588_11420</name>
</gene>
<evidence type="ECO:0000256" key="2">
    <source>
        <dbReference type="ARBA" id="ARBA00022963"/>
    </source>
</evidence>